<evidence type="ECO:0000256" key="2">
    <source>
        <dbReference type="ARBA" id="ARBA00022553"/>
    </source>
</evidence>
<dbReference type="InterPro" id="IPR014043">
    <property type="entry name" value="Acyl_transferase_dom"/>
</dbReference>
<feature type="active site" description="Proton donor; for dehydratase activity" evidence="7">
    <location>
        <position position="1173"/>
    </location>
</feature>
<dbReference type="InterPro" id="IPR049551">
    <property type="entry name" value="PKS_DH_C"/>
</dbReference>
<dbReference type="SMART" id="SM00829">
    <property type="entry name" value="PKS_ER"/>
    <property type="match status" value="1"/>
</dbReference>
<dbReference type="InterPro" id="IPR016035">
    <property type="entry name" value="Acyl_Trfase/lysoPLipase"/>
</dbReference>
<dbReference type="PROSITE" id="PS52004">
    <property type="entry name" value="KS3_2"/>
    <property type="match status" value="1"/>
</dbReference>
<dbReference type="InterPro" id="IPR009081">
    <property type="entry name" value="PP-bd_ACP"/>
</dbReference>
<dbReference type="OrthoDB" id="329835at2759"/>
<dbReference type="SUPFAM" id="SSF52151">
    <property type="entry name" value="FabD/lysophospholipase-like"/>
    <property type="match status" value="1"/>
</dbReference>
<dbReference type="InterPro" id="IPR057326">
    <property type="entry name" value="KR_dom"/>
</dbReference>
<dbReference type="GeneID" id="54303292"/>
<sequence>MADAKTNSSRRNYHEPLPIAVVGLACRFPGDATSPTEFWNFICNARTALTEIPKDRFNIDAFYHPSPARQGAINVRGGYFLKEDIAAFDAPFFSMTAEEAVCTDPQQRLLLETAYESIENAGIPISEIAGTETSCYVGTFMKDYQQISAYDSEDQPGYGATGHSSALLANRISWFFDLRSSSVTIDTGCSGSTVAFHHACESLRTGEAKIALAGGVGALLSPDPMVSMVSFNFLSPDSKCYSFDHRANGYARGEGFSVLVLKPLSDAIRDNDNIRAVVRGSAVNQDGRTPGITLPSTEAQVRLIRSAYQKARLPLDQTRYFEAHGTGTSAGDAAELRAIAKAFGHCRTVAEPMLVGSVKTNIGHLEGCAGLAGILKTILCLENGVIPQNLWFEKAHPDNNLDEFRIKIPQKLTPWPSSNGVRRASVNCFGFGGESAHIILDSTESFLGQHHANSTPSSRSGSGSSSGFEMIDFPGTVTTNEQPRLFIWSSPESNGVSRTLKAQSEYLSSKTETTADSQSFVRDLSYTLCHRRSIFPWRSTIVAGSLEELLHKLQKDVREPCRSLDSPSLTFVFTGQGAQWHAMGRELYSYDAFRRSLQQADAHMSSIGAEWSIVDELFIKSKEETRVNDAQYAQPLCTALQLATVDLLQTWNIKPTTVVGHSSGEIAAAYAAGVLSHKDALIVAYHRGRLCSTAYHGNDGSSGAMLAVNLSREEAEAEIAKVTQGKLVVACLNGPRQITLSGDASAIEEAIAILTSQDISSKRLLVDHAYHSSHMKRIESEYLKSLKGIAPQTTFSKLPRIFSTVYGKRVTTQEFGTPNYWAQNLVSPVQFYPAMQRLLREHSCKPDAIVELGPHNVLRGYIAQIAASIQAGAPLYTSVLQRGKNAKETALSMAGDLWSKGFPVALKRLSDAVDESLRLLKDLPSYPWNHSKTYWHEARASKAYRFRKYPRLDLLGGPTPDSTNLDHRWRNIIRVKELPWVCDHRVQNTILYPGAGMITMVLEAARQFESDDSPATGYELHDVKIGTAMVIPNAHHGLETKLRILPETGFEDKGAKRYNFAISSRIQDEAWRENCTGALSILYDDNNEASANWSIQKGTLSKASADCRTELAPNSLYEKFEKAGLEYGRLFRNITELRTDGLLTCSSISIPNTAAVMPMSYEHAHLIHPACLDSMFQTVVMSASDAMVPTSIKYCFVAADVPKGAGSKFQGYTEVSTSGLRSTMGTIVMTDSQMSGPKVVLEGVGFTSLTSAQVGDADSANFARMRSKICSGFRWKEDVTLLTPEQLKDFLDRKRTPVDKVVDFFDLVGHNNPEAAILEIGGGPIHMADNILRKLCGSEGNTPRFSRYVWTSSNHKALSYASEGLSHWKSVSFKNLDFNMDLASQNFNDGAYDVVLMPLGFLDASDTTEVFQKIRRLLRIGGRLLLTETLETHESTISSGPKINPEKMDYEMEQSSPSGEIPIRKRKTSPIELSLSTNAAYKRSRDCQLPFYRTSGLDKLLRHNDFSGIDFQLAADSNSSTTDTDVAGFLSQLVVSTAQAEGIVNKEVLIIDSVHNPNSIGIIAIKLMRQLSSFNIHWRVASLEEAVSDIGGQKLCISLLEVENIFLHGCSEKDFTLFQKLLRTSGGLLWVTKGAQLETPRPGLAPVMGVFRSARSEDSGLALHTLDLSTKKSDPLVCAKAIARTFTAIFGSKTKVEEYEFAERRGVIYIPRIIEYKKMNKAVLQQCGTAPPVLEKYGTRETPLDLVVGTVGDLKSLHFVHGERPEQLTENKVEVRVEANDVSLQDALTVIGQTSTAELGFGFAGVVSRIGSNVDRINIGDRVMALCRGAYRSTLCVPQEMVQPIPDSISFEVAASLPVDYATAHYALNVVARLQGIDTILVLDAANGLGQAAVRLARQCGAEIFATTEVEEERELLRTKQCIPEDHILDSRPSYFTSSIKQITNGRGVDVVFSSVTGSALQRATECVTHFGRFLQVYKTRQARQSAPVFDFKDRNVTISFVDLENIWTRNPALCASLLHGLQTTFESTFSPPPLNVFPCSDLEGAFRQASDGDCKSKTILKLNKDAMVPIMPLNEHPLRLEPTATYIIVGGLGGIGQSVMRMLVKHGARNLAAMSRSGIASEKDSKFCEELRSDGAVVRVYRCDISQEKSLKMTLAQMAHDEMPPIRGVINSAMALKDVLFESMSHADYLTATNPKILGSWNLHKLLPPDLDFFVMFSSVAGISGTRGQANYAAGNAFQVALCQHRRALGLKAVALDLTITVGLGFVAGKDDLMQMLKRMGVLTISEEELHALVANAITGYSTGLSVVHPEVMVGISTGGMLQHNRIDEPMWNHDNRFAYMRKIDVVSDESFSDTSLPSLRTALPAAGSLMEARNIIIAALATKLARSLMMPVEDMDTSKPVNAYGVDSLVAVEIRNWIFREIRANVSIFDLLSNIAISELGENIARGSELVSKELLA</sequence>
<dbReference type="PROSITE" id="PS52019">
    <property type="entry name" value="PKS_MFAS_DH"/>
    <property type="match status" value="1"/>
</dbReference>
<dbReference type="InterPro" id="IPR020843">
    <property type="entry name" value="ER"/>
</dbReference>
<dbReference type="InterPro" id="IPR032821">
    <property type="entry name" value="PKS_assoc"/>
</dbReference>
<evidence type="ECO:0000256" key="1">
    <source>
        <dbReference type="ARBA" id="ARBA00022450"/>
    </source>
</evidence>
<dbReference type="CDD" id="cd00833">
    <property type="entry name" value="PKS"/>
    <property type="match status" value="1"/>
</dbReference>
<dbReference type="InterPro" id="IPR013154">
    <property type="entry name" value="ADH-like_N"/>
</dbReference>
<proteinExistence type="predicted"/>
<organism evidence="11 12">
    <name type="scientific">Aplosporella prunicola CBS 121167</name>
    <dbReference type="NCBI Taxonomy" id="1176127"/>
    <lineage>
        <taxon>Eukaryota</taxon>
        <taxon>Fungi</taxon>
        <taxon>Dikarya</taxon>
        <taxon>Ascomycota</taxon>
        <taxon>Pezizomycotina</taxon>
        <taxon>Dothideomycetes</taxon>
        <taxon>Dothideomycetes incertae sedis</taxon>
        <taxon>Botryosphaeriales</taxon>
        <taxon>Aplosporellaceae</taxon>
        <taxon>Aplosporella</taxon>
    </lineage>
</organism>
<dbReference type="Gene3D" id="3.40.47.10">
    <property type="match status" value="1"/>
</dbReference>
<dbReference type="Gene3D" id="3.30.70.3290">
    <property type="match status" value="1"/>
</dbReference>
<dbReference type="Pfam" id="PF08240">
    <property type="entry name" value="ADH_N"/>
    <property type="match status" value="1"/>
</dbReference>
<dbReference type="Pfam" id="PF14765">
    <property type="entry name" value="PS-DH"/>
    <property type="match status" value="1"/>
</dbReference>
<dbReference type="Pfam" id="PF23114">
    <property type="entry name" value="NAD-bd_HRPKS_sdrA"/>
    <property type="match status" value="1"/>
</dbReference>
<dbReference type="InterPro" id="IPR020807">
    <property type="entry name" value="PKS_DH"/>
</dbReference>
<evidence type="ECO:0000256" key="3">
    <source>
        <dbReference type="ARBA" id="ARBA00022679"/>
    </source>
</evidence>
<dbReference type="GO" id="GO:0006633">
    <property type="term" value="P:fatty acid biosynthetic process"/>
    <property type="evidence" value="ECO:0007669"/>
    <property type="project" value="TreeGrafter"/>
</dbReference>
<dbReference type="InterPro" id="IPR016039">
    <property type="entry name" value="Thiolase-like"/>
</dbReference>
<dbReference type="InterPro" id="IPR016036">
    <property type="entry name" value="Malonyl_transacylase_ACP-bd"/>
</dbReference>
<dbReference type="PANTHER" id="PTHR43775">
    <property type="entry name" value="FATTY ACID SYNTHASE"/>
    <property type="match status" value="1"/>
</dbReference>
<dbReference type="InterPro" id="IPR049552">
    <property type="entry name" value="PKS_DH_N"/>
</dbReference>
<dbReference type="SUPFAM" id="SSF53335">
    <property type="entry name" value="S-adenosyl-L-methionine-dependent methyltransferases"/>
    <property type="match status" value="1"/>
</dbReference>
<dbReference type="Pfam" id="PF00109">
    <property type="entry name" value="ketoacyl-synt"/>
    <property type="match status" value="1"/>
</dbReference>
<dbReference type="SMART" id="SM00826">
    <property type="entry name" value="PKS_DH"/>
    <property type="match status" value="1"/>
</dbReference>
<dbReference type="InterPro" id="IPR050091">
    <property type="entry name" value="PKS_NRPS_Biosynth_Enz"/>
</dbReference>
<dbReference type="InterPro" id="IPR049900">
    <property type="entry name" value="PKS_mFAS_DH"/>
</dbReference>
<dbReference type="InterPro" id="IPR001227">
    <property type="entry name" value="Ac_transferase_dom_sf"/>
</dbReference>
<feature type="domain" description="Carrier" evidence="8">
    <location>
        <begin position="2373"/>
        <end position="2450"/>
    </location>
</feature>
<keyword evidence="4" id="KW-0521">NADP</keyword>
<dbReference type="InterPro" id="IPR042104">
    <property type="entry name" value="PKS_dehydratase_sf"/>
</dbReference>
<keyword evidence="1" id="KW-0596">Phosphopantetheine</keyword>
<dbReference type="InterPro" id="IPR006162">
    <property type="entry name" value="Ppantetheine_attach_site"/>
</dbReference>
<dbReference type="Pfam" id="PF21089">
    <property type="entry name" value="PKS_DH_N"/>
    <property type="match status" value="1"/>
</dbReference>
<dbReference type="Gene3D" id="3.40.50.720">
    <property type="entry name" value="NAD(P)-binding Rossmann-like Domain"/>
    <property type="match status" value="3"/>
</dbReference>
<evidence type="ECO:0000256" key="5">
    <source>
        <dbReference type="ARBA" id="ARBA00023268"/>
    </source>
</evidence>
<feature type="region of interest" description="C-terminal hotdog fold" evidence="7">
    <location>
        <begin position="1108"/>
        <end position="1255"/>
    </location>
</feature>
<dbReference type="InterPro" id="IPR020841">
    <property type="entry name" value="PKS_Beta-ketoAc_synthase_dom"/>
</dbReference>
<dbReference type="Pfam" id="PF16197">
    <property type="entry name" value="KAsynt_C_assoc"/>
    <property type="match status" value="1"/>
</dbReference>
<dbReference type="Gene3D" id="1.10.1200.10">
    <property type="entry name" value="ACP-like"/>
    <property type="match status" value="1"/>
</dbReference>
<dbReference type="GO" id="GO:0016491">
    <property type="term" value="F:oxidoreductase activity"/>
    <property type="evidence" value="ECO:0007669"/>
    <property type="project" value="InterPro"/>
</dbReference>
<dbReference type="RefSeq" id="XP_033395091.1">
    <property type="nucleotide sequence ID" value="XM_033545786.1"/>
</dbReference>
<dbReference type="InterPro" id="IPR056501">
    <property type="entry name" value="NAD-bd_HRPKS_sdrA"/>
</dbReference>
<dbReference type="GO" id="GO:0031177">
    <property type="term" value="F:phosphopantetheine binding"/>
    <property type="evidence" value="ECO:0007669"/>
    <property type="project" value="InterPro"/>
</dbReference>
<dbReference type="InterPro" id="IPR011032">
    <property type="entry name" value="GroES-like_sf"/>
</dbReference>
<dbReference type="InterPro" id="IPR013149">
    <property type="entry name" value="ADH-like_C"/>
</dbReference>
<dbReference type="SMART" id="SM00822">
    <property type="entry name" value="PKS_KR"/>
    <property type="match status" value="1"/>
</dbReference>
<dbReference type="Pfam" id="PF08659">
    <property type="entry name" value="KR"/>
    <property type="match status" value="1"/>
</dbReference>
<dbReference type="SMART" id="SM00823">
    <property type="entry name" value="PKS_PP"/>
    <property type="match status" value="1"/>
</dbReference>
<dbReference type="Pfam" id="PF02801">
    <property type="entry name" value="Ketoacyl-synt_C"/>
    <property type="match status" value="1"/>
</dbReference>
<evidence type="ECO:0000259" key="10">
    <source>
        <dbReference type="PROSITE" id="PS52019"/>
    </source>
</evidence>
<dbReference type="InterPro" id="IPR013968">
    <property type="entry name" value="PKS_KR"/>
</dbReference>
<evidence type="ECO:0000313" key="12">
    <source>
        <dbReference type="Proteomes" id="UP000799438"/>
    </source>
</evidence>
<keyword evidence="3" id="KW-0808">Transferase</keyword>
<dbReference type="SMART" id="SM00825">
    <property type="entry name" value="PKS_KS"/>
    <property type="match status" value="1"/>
</dbReference>
<dbReference type="PROSITE" id="PS00012">
    <property type="entry name" value="PHOSPHOPANTETHEINE"/>
    <property type="match status" value="1"/>
</dbReference>
<evidence type="ECO:0000256" key="4">
    <source>
        <dbReference type="ARBA" id="ARBA00022857"/>
    </source>
</evidence>
<dbReference type="InterPro" id="IPR020806">
    <property type="entry name" value="PKS_PP-bd"/>
</dbReference>
<dbReference type="Gene3D" id="3.40.366.10">
    <property type="entry name" value="Malonyl-Coenzyme A Acyl Carrier Protein, domain 2"/>
    <property type="match status" value="1"/>
</dbReference>
<evidence type="ECO:0000256" key="7">
    <source>
        <dbReference type="PROSITE-ProRule" id="PRU01363"/>
    </source>
</evidence>
<reference evidence="11" key="1">
    <citation type="journal article" date="2020" name="Stud. Mycol.">
        <title>101 Dothideomycetes genomes: a test case for predicting lifestyles and emergence of pathogens.</title>
        <authorList>
            <person name="Haridas S."/>
            <person name="Albert R."/>
            <person name="Binder M."/>
            <person name="Bloem J."/>
            <person name="Labutti K."/>
            <person name="Salamov A."/>
            <person name="Andreopoulos B."/>
            <person name="Baker S."/>
            <person name="Barry K."/>
            <person name="Bills G."/>
            <person name="Bluhm B."/>
            <person name="Cannon C."/>
            <person name="Castanera R."/>
            <person name="Culley D."/>
            <person name="Daum C."/>
            <person name="Ezra D."/>
            <person name="Gonzalez J."/>
            <person name="Henrissat B."/>
            <person name="Kuo A."/>
            <person name="Liang C."/>
            <person name="Lipzen A."/>
            <person name="Lutzoni F."/>
            <person name="Magnuson J."/>
            <person name="Mondo S."/>
            <person name="Nolan M."/>
            <person name="Ohm R."/>
            <person name="Pangilinan J."/>
            <person name="Park H.-J."/>
            <person name="Ramirez L."/>
            <person name="Alfaro M."/>
            <person name="Sun H."/>
            <person name="Tritt A."/>
            <person name="Yoshinaga Y."/>
            <person name="Zwiers L.-H."/>
            <person name="Turgeon B."/>
            <person name="Goodwin S."/>
            <person name="Spatafora J."/>
            <person name="Crous P."/>
            <person name="Grigoriev I."/>
        </authorList>
    </citation>
    <scope>NUCLEOTIDE SEQUENCE</scope>
    <source>
        <strain evidence="11">CBS 121167</strain>
    </source>
</reference>
<dbReference type="InterPro" id="IPR014030">
    <property type="entry name" value="Ketoacyl_synth_N"/>
</dbReference>
<dbReference type="Gene3D" id="3.10.129.110">
    <property type="entry name" value="Polyketide synthase dehydratase"/>
    <property type="match status" value="1"/>
</dbReference>
<dbReference type="Pfam" id="PF00698">
    <property type="entry name" value="Acyl_transf_1"/>
    <property type="match status" value="1"/>
</dbReference>
<name>A0A6A6B6V7_9PEZI</name>
<dbReference type="PROSITE" id="PS50075">
    <property type="entry name" value="CARRIER"/>
    <property type="match status" value="1"/>
</dbReference>
<evidence type="ECO:0000313" key="11">
    <source>
        <dbReference type="EMBL" id="KAF2139378.1"/>
    </source>
</evidence>
<dbReference type="SUPFAM" id="SSF51735">
    <property type="entry name" value="NAD(P)-binding Rossmann-fold domains"/>
    <property type="match status" value="2"/>
</dbReference>
<dbReference type="GO" id="GO:0030639">
    <property type="term" value="P:polyketide biosynthetic process"/>
    <property type="evidence" value="ECO:0007669"/>
    <property type="project" value="UniProtKB-ARBA"/>
</dbReference>
<keyword evidence="12" id="KW-1185">Reference proteome</keyword>
<dbReference type="SUPFAM" id="SSF53901">
    <property type="entry name" value="Thiolase-like"/>
    <property type="match status" value="1"/>
</dbReference>
<dbReference type="InterPro" id="IPR036736">
    <property type="entry name" value="ACP-like_sf"/>
</dbReference>
<feature type="region of interest" description="N-terminal hotdog fold" evidence="7">
    <location>
        <begin position="952"/>
        <end position="1086"/>
    </location>
</feature>
<dbReference type="CDD" id="cd05274">
    <property type="entry name" value="KR_FAS_SDR_x"/>
    <property type="match status" value="1"/>
</dbReference>
<gene>
    <name evidence="11" type="ORF">K452DRAFT_352624</name>
</gene>
<feature type="domain" description="PKS/mFAS DH" evidence="10">
    <location>
        <begin position="952"/>
        <end position="1255"/>
    </location>
</feature>
<evidence type="ECO:0000256" key="6">
    <source>
        <dbReference type="ARBA" id="ARBA00023315"/>
    </source>
</evidence>
<dbReference type="Proteomes" id="UP000799438">
    <property type="component" value="Unassembled WGS sequence"/>
</dbReference>
<dbReference type="SUPFAM" id="SSF55048">
    <property type="entry name" value="Probable ACP-binding domain of malonyl-CoA ACP transacylase"/>
    <property type="match status" value="1"/>
</dbReference>
<dbReference type="PANTHER" id="PTHR43775:SF29">
    <property type="entry name" value="ASPERFURANONE POLYKETIDE SYNTHASE AFOG-RELATED"/>
    <property type="match status" value="1"/>
</dbReference>
<dbReference type="Pfam" id="PF23297">
    <property type="entry name" value="ACP_SdgA_C"/>
    <property type="match status" value="1"/>
</dbReference>
<keyword evidence="2" id="KW-0597">Phosphoprotein</keyword>
<dbReference type="SUPFAM" id="SSF47336">
    <property type="entry name" value="ACP-like"/>
    <property type="match status" value="1"/>
</dbReference>
<dbReference type="Pfam" id="PF00107">
    <property type="entry name" value="ADH_zinc_N"/>
    <property type="match status" value="1"/>
</dbReference>
<keyword evidence="6" id="KW-0012">Acyltransferase</keyword>
<dbReference type="CDD" id="cd05195">
    <property type="entry name" value="enoyl_red"/>
    <property type="match status" value="1"/>
</dbReference>
<dbReference type="InterPro" id="IPR036291">
    <property type="entry name" value="NAD(P)-bd_dom_sf"/>
</dbReference>
<dbReference type="InterPro" id="IPR014031">
    <property type="entry name" value="Ketoacyl_synth_C"/>
</dbReference>
<evidence type="ECO:0000259" key="8">
    <source>
        <dbReference type="PROSITE" id="PS50075"/>
    </source>
</evidence>
<dbReference type="InterPro" id="IPR029063">
    <property type="entry name" value="SAM-dependent_MTases_sf"/>
</dbReference>
<dbReference type="GO" id="GO:0004312">
    <property type="term" value="F:fatty acid synthase activity"/>
    <property type="evidence" value="ECO:0007669"/>
    <property type="project" value="TreeGrafter"/>
</dbReference>
<accession>A0A6A6B6V7</accession>
<evidence type="ECO:0000259" key="9">
    <source>
        <dbReference type="PROSITE" id="PS52004"/>
    </source>
</evidence>
<dbReference type="PROSITE" id="PS51257">
    <property type="entry name" value="PROKAR_LIPOPROTEIN"/>
    <property type="match status" value="1"/>
</dbReference>
<dbReference type="SMART" id="SM00827">
    <property type="entry name" value="PKS_AT"/>
    <property type="match status" value="1"/>
</dbReference>
<feature type="domain" description="Ketosynthase family 3 (KS3)" evidence="9">
    <location>
        <begin position="16"/>
        <end position="442"/>
    </location>
</feature>
<dbReference type="Gene3D" id="3.40.50.150">
    <property type="entry name" value="Vaccinia Virus protein VP39"/>
    <property type="match status" value="1"/>
</dbReference>
<keyword evidence="5" id="KW-0511">Multifunctional enzyme</keyword>
<dbReference type="EMBL" id="ML995493">
    <property type="protein sequence ID" value="KAF2139378.1"/>
    <property type="molecule type" value="Genomic_DNA"/>
</dbReference>
<protein>
    <submittedName>
        <fullName evidence="11">Uncharacterized protein</fullName>
    </submittedName>
</protein>
<dbReference type="SUPFAM" id="SSF50129">
    <property type="entry name" value="GroES-like"/>
    <property type="match status" value="1"/>
</dbReference>
<dbReference type="Gene3D" id="3.90.180.10">
    <property type="entry name" value="Medium-chain alcohol dehydrogenases, catalytic domain"/>
    <property type="match status" value="1"/>
</dbReference>
<feature type="active site" description="Proton acceptor; for dehydratase activity" evidence="7">
    <location>
        <position position="984"/>
    </location>
</feature>